<dbReference type="Pfam" id="PF12094">
    <property type="entry name" value="DUF3570"/>
    <property type="match status" value="1"/>
</dbReference>
<evidence type="ECO:0000313" key="2">
    <source>
        <dbReference type="Proteomes" id="UP001247805"/>
    </source>
</evidence>
<protein>
    <submittedName>
        <fullName evidence="1">DUF3570 domain-containing protein</fullName>
    </submittedName>
</protein>
<dbReference type="InterPro" id="IPR021953">
    <property type="entry name" value="DUF3570"/>
</dbReference>
<gene>
    <name evidence="1" type="ORF">RS130_05715</name>
</gene>
<comment type="caution">
    <text evidence="1">The sequence shown here is derived from an EMBL/GenBank/DDBJ whole genome shotgun (WGS) entry which is preliminary data.</text>
</comment>
<proteinExistence type="predicted"/>
<dbReference type="Proteomes" id="UP001247805">
    <property type="component" value="Unassembled WGS sequence"/>
</dbReference>
<accession>A0ABU3SU01</accession>
<name>A0ABU3SU01_9ALTE</name>
<keyword evidence="2" id="KW-1185">Reference proteome</keyword>
<dbReference type="EMBL" id="JAWDIO010000002">
    <property type="protein sequence ID" value="MDU0353488.1"/>
    <property type="molecule type" value="Genomic_DNA"/>
</dbReference>
<evidence type="ECO:0000313" key="1">
    <source>
        <dbReference type="EMBL" id="MDU0353488.1"/>
    </source>
</evidence>
<organism evidence="1 2">
    <name type="scientific">Paraglaciecola aquimarina</name>
    <dbReference type="NCBI Taxonomy" id="1235557"/>
    <lineage>
        <taxon>Bacteria</taxon>
        <taxon>Pseudomonadati</taxon>
        <taxon>Pseudomonadota</taxon>
        <taxon>Gammaproteobacteria</taxon>
        <taxon>Alteromonadales</taxon>
        <taxon>Alteromonadaceae</taxon>
        <taxon>Paraglaciecola</taxon>
    </lineage>
</organism>
<reference evidence="1 2" key="1">
    <citation type="submission" date="2023-10" db="EMBL/GenBank/DDBJ databases">
        <title>Glaciecola aquimarina strain GGW-M5 nov., isolated from a coastal seawater.</title>
        <authorList>
            <person name="Bayburt H."/>
            <person name="Kim J.M."/>
            <person name="Choi B.J."/>
            <person name="Jeon C.O."/>
        </authorList>
    </citation>
    <scope>NUCLEOTIDE SEQUENCE [LARGE SCALE GENOMIC DNA]</scope>
    <source>
        <strain evidence="1 2">KCTC 32108</strain>
    </source>
</reference>
<sequence length="441" mass="48873">MVVEPLVVEAADATDSTKNVSAALATATCALLGVAPSVEAQESVWEVDAALLYYGESDRVTAVEGVFSAKKDFGDEHIFSGKLVLDSLTGASATGAVPQNSIQTFTRPSGNGQYQISAGETPLDDTFKDTRLQLEAQWTQPIWNDYRVSSGVHFSKEYDYLSLAANGSLAKDFNQKNTTLSAGVSLAFDTIDPEGGRPFAFSEMVIDQGQFSDEAAYRVAFDATRQSGSDSKTIVDLLFGVTQVINRKMLMQFNYGYSVSNGYQTDPFKVLSLVDTLGQTQSLLYENRPEKRTRHSIYWQTKFATSLGVSDVSYRYATDNWDINSHTIDTRFRIKLSNNSYIQPHLRYYQQSAANLYRPFLLEGAELLQYASADYRLGEMTTYTLGLKYGMTLSSDNELAFRLEYYQQTPENSGFAAPGILQQQDLYPSLSAVIAQVSYSF</sequence>